<feature type="domain" description="Aminoglycoside phosphotransferase" evidence="1">
    <location>
        <begin position="54"/>
        <end position="175"/>
    </location>
</feature>
<evidence type="ECO:0000259" key="1">
    <source>
        <dbReference type="Pfam" id="PF01636"/>
    </source>
</evidence>
<dbReference type="Gene3D" id="3.30.200.20">
    <property type="entry name" value="Phosphorylase Kinase, domain 1"/>
    <property type="match status" value="1"/>
</dbReference>
<keyword evidence="3" id="KW-1185">Reference proteome</keyword>
<dbReference type="InterPro" id="IPR011009">
    <property type="entry name" value="Kinase-like_dom_sf"/>
</dbReference>
<organism evidence="2 3">
    <name type="scientific">Zalerion maritima</name>
    <dbReference type="NCBI Taxonomy" id="339359"/>
    <lineage>
        <taxon>Eukaryota</taxon>
        <taxon>Fungi</taxon>
        <taxon>Dikarya</taxon>
        <taxon>Ascomycota</taxon>
        <taxon>Pezizomycotina</taxon>
        <taxon>Sordariomycetes</taxon>
        <taxon>Lulworthiomycetidae</taxon>
        <taxon>Lulworthiales</taxon>
        <taxon>Lulworthiaceae</taxon>
        <taxon>Zalerion</taxon>
    </lineage>
</organism>
<dbReference type="PANTHER" id="PTHR21310:SF15">
    <property type="entry name" value="AMINOGLYCOSIDE PHOSPHOTRANSFERASE DOMAIN-CONTAINING PROTEIN"/>
    <property type="match status" value="1"/>
</dbReference>
<dbReference type="Proteomes" id="UP001201980">
    <property type="component" value="Unassembled WGS sequence"/>
</dbReference>
<dbReference type="SUPFAM" id="SSF56112">
    <property type="entry name" value="Protein kinase-like (PK-like)"/>
    <property type="match status" value="1"/>
</dbReference>
<evidence type="ECO:0000313" key="2">
    <source>
        <dbReference type="EMBL" id="KAJ2903127.1"/>
    </source>
</evidence>
<dbReference type="AlphaFoldDB" id="A0AAD5RU75"/>
<comment type="caution">
    <text evidence="2">The sequence shown here is derived from an EMBL/GenBank/DDBJ whole genome shotgun (WGS) entry which is preliminary data.</text>
</comment>
<proteinExistence type="predicted"/>
<accession>A0AAD5RU75</accession>
<dbReference type="PANTHER" id="PTHR21310">
    <property type="entry name" value="AMINOGLYCOSIDE PHOSPHOTRANSFERASE-RELATED-RELATED"/>
    <property type="match status" value="1"/>
</dbReference>
<dbReference type="InterPro" id="IPR051678">
    <property type="entry name" value="AGP_Transferase"/>
</dbReference>
<dbReference type="EMBL" id="JAKWBI020000090">
    <property type="protein sequence ID" value="KAJ2903127.1"/>
    <property type="molecule type" value="Genomic_DNA"/>
</dbReference>
<sequence length="186" mass="21354">MNFDEIAQDDPRIIDVASHFMHRGNKSEARFFKPSERGAYNNCFFIEFPTLNGAKRRVVVRVTRLHENGYPLNKKLQAEVAIMRIVRERTMIPVPEVYGFGTEPEHAISGINYFIVLEFVEGYNLAALYRNLRAGSPPINPQFPQLTKERQDRLLEHMADVFAQFRRLEFDAAGTLGFAHTPSPVD</sequence>
<dbReference type="Pfam" id="PF01636">
    <property type="entry name" value="APH"/>
    <property type="match status" value="1"/>
</dbReference>
<evidence type="ECO:0000313" key="3">
    <source>
        <dbReference type="Proteomes" id="UP001201980"/>
    </source>
</evidence>
<gene>
    <name evidence="2" type="ORF">MKZ38_010391</name>
</gene>
<name>A0AAD5RU75_9PEZI</name>
<reference evidence="2" key="1">
    <citation type="submission" date="2022-07" db="EMBL/GenBank/DDBJ databases">
        <title>Draft genome sequence of Zalerion maritima ATCC 34329, a (micro)plastics degrading marine fungus.</title>
        <authorList>
            <person name="Paco A."/>
            <person name="Goncalves M.F.M."/>
            <person name="Rocha-Santos T.A.P."/>
            <person name="Alves A."/>
        </authorList>
    </citation>
    <scope>NUCLEOTIDE SEQUENCE</scope>
    <source>
        <strain evidence="2">ATCC 34329</strain>
    </source>
</reference>
<dbReference type="InterPro" id="IPR002575">
    <property type="entry name" value="Aminoglycoside_PTrfase"/>
</dbReference>
<protein>
    <recommendedName>
        <fullName evidence="1">Aminoglycoside phosphotransferase domain-containing protein</fullName>
    </recommendedName>
</protein>